<evidence type="ECO:0000256" key="2">
    <source>
        <dbReference type="ARBA" id="ARBA00022679"/>
    </source>
</evidence>
<dbReference type="SUPFAM" id="SSF53335">
    <property type="entry name" value="S-adenosyl-L-methionine-dependent methyltransferases"/>
    <property type="match status" value="1"/>
</dbReference>
<proteinExistence type="predicted"/>
<evidence type="ECO:0000256" key="3">
    <source>
        <dbReference type="SAM" id="MobiDB-lite"/>
    </source>
</evidence>
<sequence>MTTPLAQRIKSLIRLNGPLSVTDFFSLCLADPEHGYYKSREPFGRSGDFITAPEVSQLFGEMLGVFVVHAWQRHGAPAETRLVEIGPGRGTMMADMLRVIRRIAPPLYETMRVHLVETSPRLSAIQKETLAEHAGRLAWHDSFDDVPEGFLLLVANELFDAIPIRQFVRTPQGFRERVVSLDANGDLVFSTGLASIDPALLPPQPERQPLGTIFEISPAREAVMTAICQRLSAHGGTALAIDYGHLVAGYGDTLQAMRNHAFDPPLAHPGEADLTSHVDFESLVKTAEATGVHVNGTLRQGDFLYGLGLKERAGALAAKQPRTRPSPSPKPSTASPAKAPARWGNFSKSSPFPVPRSIFCRFVRWIDSVITSGPTSSRHTKQAHCITHAAQRRGNRKHLA</sequence>
<evidence type="ECO:0000313" key="4">
    <source>
        <dbReference type="EMBL" id="EKJ94320.1"/>
    </source>
</evidence>
<evidence type="ECO:0008006" key="6">
    <source>
        <dbReference type="Google" id="ProtNLM"/>
    </source>
</evidence>
<gene>
    <name evidence="4" type="ORF">C241_19147</name>
</gene>
<organism evidence="4 5">
    <name type="scientific">Bradyrhizobium lupini HPC(L)</name>
    <dbReference type="NCBI Taxonomy" id="1229491"/>
    <lineage>
        <taxon>Bacteria</taxon>
        <taxon>Pseudomonadati</taxon>
        <taxon>Pseudomonadota</taxon>
        <taxon>Alphaproteobacteria</taxon>
        <taxon>Hyphomicrobiales</taxon>
        <taxon>Nitrobacteraceae</taxon>
        <taxon>Bradyrhizobium</taxon>
    </lineage>
</organism>
<feature type="compositionally biased region" description="Basic residues" evidence="3">
    <location>
        <begin position="390"/>
        <end position="400"/>
    </location>
</feature>
<keyword evidence="5" id="KW-1185">Reference proteome</keyword>
<name>A0ABN0HIC4_RHILU</name>
<accession>A0ABN0HIC4</accession>
<dbReference type="InterPro" id="IPR003788">
    <property type="entry name" value="NDUFAF7"/>
</dbReference>
<feature type="region of interest" description="Disordered" evidence="3">
    <location>
        <begin position="315"/>
        <end position="346"/>
    </location>
</feature>
<dbReference type="EMBL" id="AMQQ01000029">
    <property type="protein sequence ID" value="EKJ94320.1"/>
    <property type="molecule type" value="Genomic_DNA"/>
</dbReference>
<dbReference type="Pfam" id="PF02636">
    <property type="entry name" value="Methyltransf_28"/>
    <property type="match status" value="1"/>
</dbReference>
<dbReference type="InterPro" id="IPR038375">
    <property type="entry name" value="NDUFAF7_sf"/>
</dbReference>
<dbReference type="Gene3D" id="3.40.50.12710">
    <property type="match status" value="1"/>
</dbReference>
<reference evidence="4 5" key="1">
    <citation type="journal article" date="2013" name="Genome Announc.">
        <title>Genome Sequence of Rhizobium lupini HPC(L) Isolated from Saline Desert Soil, Kutch (Gujarat).</title>
        <authorList>
            <person name="Agarwal L."/>
            <person name="Purohit H.J."/>
        </authorList>
    </citation>
    <scope>NUCLEOTIDE SEQUENCE [LARGE SCALE GENOMIC DNA]</scope>
    <source>
        <strain evidence="5">HPC(L)</strain>
    </source>
</reference>
<comment type="caution">
    <text evidence="4">The sequence shown here is derived from an EMBL/GenBank/DDBJ whole genome shotgun (WGS) entry which is preliminary data.</text>
</comment>
<evidence type="ECO:0000256" key="1">
    <source>
        <dbReference type="ARBA" id="ARBA00022603"/>
    </source>
</evidence>
<keyword evidence="1" id="KW-0489">Methyltransferase</keyword>
<dbReference type="InterPro" id="IPR029063">
    <property type="entry name" value="SAM-dependent_MTases_sf"/>
</dbReference>
<dbReference type="PANTHER" id="PTHR12049:SF7">
    <property type="entry name" value="PROTEIN ARGININE METHYLTRANSFERASE NDUFAF7, MITOCHONDRIAL"/>
    <property type="match status" value="1"/>
</dbReference>
<dbReference type="PANTHER" id="PTHR12049">
    <property type="entry name" value="PROTEIN ARGININE METHYLTRANSFERASE NDUFAF7, MITOCHONDRIAL"/>
    <property type="match status" value="1"/>
</dbReference>
<evidence type="ECO:0000313" key="5">
    <source>
        <dbReference type="Proteomes" id="UP000017668"/>
    </source>
</evidence>
<dbReference type="Proteomes" id="UP000017668">
    <property type="component" value="Unassembled WGS sequence"/>
</dbReference>
<feature type="region of interest" description="Disordered" evidence="3">
    <location>
        <begin position="373"/>
        <end position="400"/>
    </location>
</feature>
<feature type="compositionally biased region" description="Low complexity" evidence="3">
    <location>
        <begin position="331"/>
        <end position="341"/>
    </location>
</feature>
<keyword evidence="2" id="KW-0808">Transferase</keyword>
<protein>
    <recommendedName>
        <fullName evidence="6">TetR family transcriptional regulator</fullName>
    </recommendedName>
</protein>